<dbReference type="AlphaFoldDB" id="A0A2D0KXX0"/>
<evidence type="ECO:0000313" key="2">
    <source>
        <dbReference type="Proteomes" id="UP000221101"/>
    </source>
</evidence>
<dbReference type="Proteomes" id="UP000221101">
    <property type="component" value="Unassembled WGS sequence"/>
</dbReference>
<protein>
    <submittedName>
        <fullName evidence="1">Uncharacterized protein</fullName>
    </submittedName>
</protein>
<sequence>MFDNAISKEDFLDLHTVLEAVMILGKMDNKRAKSIAQQLIELLSERAKEIGNAE</sequence>
<comment type="caution">
    <text evidence="1">The sequence shown here is derived from an EMBL/GenBank/DDBJ whole genome shotgun (WGS) entry which is preliminary data.</text>
</comment>
<keyword evidence="2" id="KW-1185">Reference proteome</keyword>
<evidence type="ECO:0000313" key="1">
    <source>
        <dbReference type="EMBL" id="PHM68145.1"/>
    </source>
</evidence>
<organism evidence="1 2">
    <name type="scientific">Xenorhabdus kozodoii</name>
    <dbReference type="NCBI Taxonomy" id="351676"/>
    <lineage>
        <taxon>Bacteria</taxon>
        <taxon>Pseudomonadati</taxon>
        <taxon>Pseudomonadota</taxon>
        <taxon>Gammaproteobacteria</taxon>
        <taxon>Enterobacterales</taxon>
        <taxon>Morganellaceae</taxon>
        <taxon>Xenorhabdus</taxon>
    </lineage>
</organism>
<dbReference type="EMBL" id="NJCX01000050">
    <property type="protein sequence ID" value="PHM68145.1"/>
    <property type="molecule type" value="Genomic_DNA"/>
</dbReference>
<name>A0A2D0KXX0_9GAMM</name>
<accession>A0A2D0KXX0</accession>
<reference evidence="1 2" key="1">
    <citation type="journal article" date="2017" name="Nat. Microbiol.">
        <title>Natural product diversity associated with the nematode symbionts Photorhabdus and Xenorhabdus.</title>
        <authorList>
            <person name="Tobias N.J."/>
            <person name="Wolff H."/>
            <person name="Djahanschiri B."/>
            <person name="Grundmann F."/>
            <person name="Kronenwerth M."/>
            <person name="Shi Y.M."/>
            <person name="Simonyi S."/>
            <person name="Grun P."/>
            <person name="Shapiro-Ilan D."/>
            <person name="Pidot S.J."/>
            <person name="Stinear T.P."/>
            <person name="Ebersberger I."/>
            <person name="Bode H.B."/>
        </authorList>
    </citation>
    <scope>NUCLEOTIDE SEQUENCE [LARGE SCALE GENOMIC DNA]</scope>
    <source>
        <strain evidence="1 2">DSM 17907</strain>
    </source>
</reference>
<proteinExistence type="predicted"/>
<gene>
    <name evidence="1" type="ORF">Xkoz_03736</name>
</gene>
<dbReference type="RefSeq" id="WP_167386629.1">
    <property type="nucleotide sequence ID" value="NZ_CAWNOR010000087.1"/>
</dbReference>